<dbReference type="Pfam" id="PF00361">
    <property type="entry name" value="Proton_antipo_M"/>
    <property type="match status" value="1"/>
</dbReference>
<dbReference type="GO" id="GO:0003954">
    <property type="term" value="F:NADH dehydrogenase activity"/>
    <property type="evidence" value="ECO:0007669"/>
    <property type="project" value="TreeGrafter"/>
</dbReference>
<dbReference type="GO" id="GO:0016020">
    <property type="term" value="C:membrane"/>
    <property type="evidence" value="ECO:0007669"/>
    <property type="project" value="UniProtKB-SubCell"/>
</dbReference>
<dbReference type="PANTHER" id="PTHR42829:SF2">
    <property type="entry name" value="NADH-UBIQUINONE OXIDOREDUCTASE CHAIN 5"/>
    <property type="match status" value="1"/>
</dbReference>
<dbReference type="EMBL" id="BARV01004004">
    <property type="protein sequence ID" value="GAI14424.1"/>
    <property type="molecule type" value="Genomic_DNA"/>
</dbReference>
<evidence type="ECO:0000256" key="2">
    <source>
        <dbReference type="ARBA" id="ARBA00022692"/>
    </source>
</evidence>
<keyword evidence="4 5" id="KW-0472">Membrane</keyword>
<feature type="non-terminal residue" evidence="7">
    <location>
        <position position="1"/>
    </location>
</feature>
<comment type="subcellular location">
    <subcellularLocation>
        <location evidence="1">Membrane</location>
        <topology evidence="1">Multi-pass membrane protein</topology>
    </subcellularLocation>
</comment>
<dbReference type="GO" id="GO:0008137">
    <property type="term" value="F:NADH dehydrogenase (ubiquinone) activity"/>
    <property type="evidence" value="ECO:0007669"/>
    <property type="project" value="InterPro"/>
</dbReference>
<dbReference type="InterPro" id="IPR001750">
    <property type="entry name" value="ND/Mrp_TM"/>
</dbReference>
<evidence type="ECO:0000256" key="3">
    <source>
        <dbReference type="ARBA" id="ARBA00022989"/>
    </source>
</evidence>
<dbReference type="InterPro" id="IPR003945">
    <property type="entry name" value="NU5C-like"/>
</dbReference>
<keyword evidence="3 5" id="KW-1133">Transmembrane helix</keyword>
<gene>
    <name evidence="7" type="ORF">S06H3_09197</name>
</gene>
<feature type="transmembrane region" description="Helical" evidence="5">
    <location>
        <begin position="27"/>
        <end position="47"/>
    </location>
</feature>
<evidence type="ECO:0000259" key="6">
    <source>
        <dbReference type="Pfam" id="PF00361"/>
    </source>
</evidence>
<feature type="transmembrane region" description="Helical" evidence="5">
    <location>
        <begin position="125"/>
        <end position="145"/>
    </location>
</feature>
<name>X1N710_9ZZZZ</name>
<organism evidence="7">
    <name type="scientific">marine sediment metagenome</name>
    <dbReference type="NCBI Taxonomy" id="412755"/>
    <lineage>
        <taxon>unclassified sequences</taxon>
        <taxon>metagenomes</taxon>
        <taxon>ecological metagenomes</taxon>
    </lineage>
</organism>
<comment type="caution">
    <text evidence="7">The sequence shown here is derived from an EMBL/GenBank/DDBJ whole genome shotgun (WGS) entry which is preliminary data.</text>
</comment>
<dbReference type="AlphaFoldDB" id="X1N710"/>
<dbReference type="GO" id="GO:0015990">
    <property type="term" value="P:electron transport coupled proton transport"/>
    <property type="evidence" value="ECO:0007669"/>
    <property type="project" value="TreeGrafter"/>
</dbReference>
<feature type="transmembrane region" description="Helical" evidence="5">
    <location>
        <begin position="165"/>
        <end position="192"/>
    </location>
</feature>
<evidence type="ECO:0000256" key="5">
    <source>
        <dbReference type="SAM" id="Phobius"/>
    </source>
</evidence>
<dbReference type="Gene3D" id="1.20.5.2700">
    <property type="match status" value="1"/>
</dbReference>
<reference evidence="7" key="1">
    <citation type="journal article" date="2014" name="Front. Microbiol.">
        <title>High frequency of phylogenetically diverse reductive dehalogenase-homologous genes in deep subseafloor sedimentary metagenomes.</title>
        <authorList>
            <person name="Kawai M."/>
            <person name="Futagami T."/>
            <person name="Toyoda A."/>
            <person name="Takaki Y."/>
            <person name="Nishi S."/>
            <person name="Hori S."/>
            <person name="Arai W."/>
            <person name="Tsubouchi T."/>
            <person name="Morono Y."/>
            <person name="Uchiyama I."/>
            <person name="Ito T."/>
            <person name="Fujiyama A."/>
            <person name="Inagaki F."/>
            <person name="Takami H."/>
        </authorList>
    </citation>
    <scope>NUCLEOTIDE SEQUENCE</scope>
    <source>
        <strain evidence="7">Expedition CK06-06</strain>
    </source>
</reference>
<proteinExistence type="predicted"/>
<evidence type="ECO:0000256" key="4">
    <source>
        <dbReference type="ARBA" id="ARBA00023136"/>
    </source>
</evidence>
<feature type="transmembrane region" description="Helical" evidence="5">
    <location>
        <begin position="67"/>
        <end position="88"/>
    </location>
</feature>
<feature type="transmembrane region" description="Helical" evidence="5">
    <location>
        <begin position="274"/>
        <end position="295"/>
    </location>
</feature>
<protein>
    <recommendedName>
        <fullName evidence="6">NADH:quinone oxidoreductase/Mrp antiporter transmembrane domain-containing protein</fullName>
    </recommendedName>
</protein>
<sequence length="296" mass="32394">LLFLGAGSVNHATGTFDIRQMGGLRRLMPWTYATFVIASLSIAGIWPLSGFWGKDEILVSSLASQPILFYLAMLTVFMTAFYMFRVVFLTFGGQYRGGDSGTKPHQSSSFIGGKVDKQPHESPSVMVMPMVVLAILAVVSGFWNVTGQFGKFMGHGEAHSFVQGFFGILAHPLPWVSLILAGLGILLAYVMYSAKWLSAERIGRMFAPLYTLFSRKYWLDELYENIFVGKALVNGFFAGLQQFDNKGVDGAVNGIANATMAGSRAVRRAQTGQLQLYGLFIGIGVLAIIICIYFFG</sequence>
<keyword evidence="2 5" id="KW-0812">Transmembrane</keyword>
<feature type="domain" description="NADH:quinone oxidoreductase/Mrp antiporter transmembrane" evidence="6">
    <location>
        <begin position="1"/>
        <end position="79"/>
    </location>
</feature>
<evidence type="ECO:0000313" key="7">
    <source>
        <dbReference type="EMBL" id="GAI14424.1"/>
    </source>
</evidence>
<accession>X1N710</accession>
<dbReference type="GO" id="GO:0042773">
    <property type="term" value="P:ATP synthesis coupled electron transport"/>
    <property type="evidence" value="ECO:0007669"/>
    <property type="project" value="InterPro"/>
</dbReference>
<dbReference type="PANTHER" id="PTHR42829">
    <property type="entry name" value="NADH-UBIQUINONE OXIDOREDUCTASE CHAIN 5"/>
    <property type="match status" value="1"/>
</dbReference>
<evidence type="ECO:0000256" key="1">
    <source>
        <dbReference type="ARBA" id="ARBA00004141"/>
    </source>
</evidence>